<dbReference type="AlphaFoldDB" id="A0A6P6RRY9"/>
<name>A0A6P6RRY9_9EIME</name>
<evidence type="ECO:0000313" key="15">
    <source>
        <dbReference type="Proteomes" id="UP000515125"/>
    </source>
</evidence>
<dbReference type="Gene3D" id="3.40.50.10190">
    <property type="entry name" value="BRCT domain"/>
    <property type="match status" value="1"/>
</dbReference>
<evidence type="ECO:0000256" key="3">
    <source>
        <dbReference type="ARBA" id="ARBA00007572"/>
    </source>
</evidence>
<comment type="similarity">
    <text evidence="3">Belongs to the ATP-dependent DNA ligase family.</text>
</comment>
<dbReference type="InterPro" id="IPR029710">
    <property type="entry name" value="LIG4"/>
</dbReference>
<keyword evidence="15" id="KW-1185">Reference proteome</keyword>
<dbReference type="OrthoDB" id="331748at2759"/>
<feature type="region of interest" description="Disordered" evidence="12">
    <location>
        <begin position="634"/>
        <end position="653"/>
    </location>
</feature>
<dbReference type="PROSITE" id="PS50160">
    <property type="entry name" value="DNA_LIGASE_A3"/>
    <property type="match status" value="1"/>
</dbReference>
<keyword evidence="7" id="KW-0067">ATP-binding</keyword>
<dbReference type="GO" id="GO:0003677">
    <property type="term" value="F:DNA binding"/>
    <property type="evidence" value="ECO:0007669"/>
    <property type="project" value="InterPro"/>
</dbReference>
<dbReference type="Gene3D" id="2.40.50.140">
    <property type="entry name" value="Nucleic acid-binding proteins"/>
    <property type="match status" value="1"/>
</dbReference>
<evidence type="ECO:0000256" key="6">
    <source>
        <dbReference type="ARBA" id="ARBA00022741"/>
    </source>
</evidence>
<dbReference type="Gene3D" id="1.10.3260.10">
    <property type="entry name" value="DNA ligase, ATP-dependent, N-terminal domain"/>
    <property type="match status" value="1"/>
</dbReference>
<dbReference type="GO" id="GO:0003910">
    <property type="term" value="F:DNA ligase (ATP) activity"/>
    <property type="evidence" value="ECO:0007669"/>
    <property type="project" value="InterPro"/>
</dbReference>
<evidence type="ECO:0000256" key="9">
    <source>
        <dbReference type="ARBA" id="ARBA00023242"/>
    </source>
</evidence>
<dbReference type="SUPFAM" id="SSF52113">
    <property type="entry name" value="BRCT domain"/>
    <property type="match status" value="1"/>
</dbReference>
<evidence type="ECO:0000256" key="11">
    <source>
        <dbReference type="ARBA" id="ARBA00031942"/>
    </source>
</evidence>
<dbReference type="SUPFAM" id="SSF56091">
    <property type="entry name" value="DNA ligase/mRNA capping enzyme, catalytic domain"/>
    <property type="match status" value="1"/>
</dbReference>
<dbReference type="PANTHER" id="PTHR45997">
    <property type="entry name" value="DNA LIGASE 4"/>
    <property type="match status" value="1"/>
</dbReference>
<keyword evidence="5" id="KW-0677">Repeat</keyword>
<sequence length="1175" mass="126298">MGEGGALPVGLVHNTEAAPFSEVCGIIQRLSDPHASSTEKTEYCISFLERLAPDCDPFPLLRLLLPHRDRRRPPLKLRLATLIGVYVEVFALPPAVGALLQSYRDPEAAATIRDGAYLGACSSTGSFAAAGSAKPGDFPSCLSAVLKQRIGNRVSSVTVGEVNKYLDLLHGAVSLQEKTMHLGCLVRQLGPEENACLIGIITKNLKLGAAENRLLLPLDRDAKLLLARISDLKVSICGVYRKGVRCIPRLHRALEQAMALTQKEKHQGETGCLPDLCSVLLQSLLGHSCILDGEIFAYDAEHKRPLPLKAIRGVAAAETAHHFLVYMVFDILSYSSRDGTGVHRHSLLHMRLSDRKALLQTVLKPHPPRLQLAPFSVATNSQQILSRLKEVVHGGGEGLMLKAPFSFYALDSRQDGWFKLKPLFGQIGDSLDLIAIGAFYASTSTGRNLVSSSNGSTSEHATVGQKGPQLLQGALILTFTIVAAVVHGLTGDAVGFATVACLCGMACIGEVGGLSALQLLQLRGHLGPHAVRKSPGETLENTAPWLSSKCKSSTRVDVTWPPNVSWVVSVGGSEFLPSSDFDVGFTLRFPLLIEAPRKDKTPQDAITLQQLQVQQASLQVPSPRETLVVRVATASRDEKEQQQLPPERRQHRDLIALPQRSAKAMHVNAGEAISHGSSPKNSPKSSGSTSTNEAFHLVSSVSLDQSATRRRYGAARRGGVSIWGSSYRLVSHMLPVRTTPAISLATGALPLSGVELWIIHGDRMHQKERLERIALSLGASLRQSPCASLFAAIAATASFRTSAVSKAFPEIPVLHLEWLLACQRQQQKVLLLPRFVLYAPMKVLNHLKEEYDKYGDGFFLDTTPDEVRHSLETAAAAAAAEVPAAANGSSTPDKLATTTSAFTIDTSSLMKEHEQGQQQPADNGSSDPVADGRGSPSGGSSGYSRTWRAVTAAAAAIEEISPITERTPLMQSAPITAESLTFVAEGQTRKCFSSSRVSPEIRLTAAETQLAASLEERNSLSRTKRCLLEAVADLHESASAALSLWGTEYFFDEGETPSPEAAADYSLAATVTVTPVSPSIWTDQAASTSEVSRLMLRQRAIKVDAEPRKLKEGLPNLPNHGRKEKHRNGAAGSSTELVSWTRLSDQIHETMTALAAFGSHANTGADAHAVCNFSP</sequence>
<dbReference type="GO" id="GO:0006310">
    <property type="term" value="P:DNA recombination"/>
    <property type="evidence" value="ECO:0007669"/>
    <property type="project" value="UniProtKB-KW"/>
</dbReference>
<dbReference type="GO" id="GO:0032807">
    <property type="term" value="C:DNA ligase IV complex"/>
    <property type="evidence" value="ECO:0007669"/>
    <property type="project" value="TreeGrafter"/>
</dbReference>
<accession>A0A6P6RRY9</accession>
<feature type="compositionally biased region" description="Basic and acidic residues" evidence="12">
    <location>
        <begin position="635"/>
        <end position="653"/>
    </location>
</feature>
<feature type="region of interest" description="Disordered" evidence="12">
    <location>
        <begin position="1107"/>
        <end position="1135"/>
    </location>
</feature>
<dbReference type="InterPro" id="IPR012310">
    <property type="entry name" value="DNA_ligase_ATP-dep_cent"/>
</dbReference>
<dbReference type="PANTHER" id="PTHR45997:SF1">
    <property type="entry name" value="DNA LIGASE 4"/>
    <property type="match status" value="1"/>
</dbReference>
<feature type="region of interest" description="Disordered" evidence="12">
    <location>
        <begin position="910"/>
        <end position="944"/>
    </location>
</feature>
<feature type="domain" description="ATP-dependent DNA ligase family profile" evidence="13">
    <location>
        <begin position="317"/>
        <end position="467"/>
    </location>
</feature>
<dbReference type="InterPro" id="IPR012340">
    <property type="entry name" value="NA-bd_OB-fold"/>
</dbReference>
<dbReference type="GO" id="GO:0006303">
    <property type="term" value="P:double-strand break repair via nonhomologous end joining"/>
    <property type="evidence" value="ECO:0007669"/>
    <property type="project" value="TreeGrafter"/>
</dbReference>
<dbReference type="InterPro" id="IPR012308">
    <property type="entry name" value="DNA_ligase_ATP-dep_N"/>
</dbReference>
<evidence type="ECO:0000256" key="1">
    <source>
        <dbReference type="ARBA" id="ARBA00001946"/>
    </source>
</evidence>
<evidence type="ECO:0000256" key="2">
    <source>
        <dbReference type="ARBA" id="ARBA00004123"/>
    </source>
</evidence>
<dbReference type="RefSeq" id="XP_026190563.1">
    <property type="nucleotide sequence ID" value="XM_026334778.1"/>
</dbReference>
<dbReference type="InterPro" id="IPR036420">
    <property type="entry name" value="BRCT_dom_sf"/>
</dbReference>
<evidence type="ECO:0000256" key="5">
    <source>
        <dbReference type="ARBA" id="ARBA00022737"/>
    </source>
</evidence>
<keyword evidence="9" id="KW-0539">Nucleus</keyword>
<keyword evidence="6" id="KW-0547">Nucleotide-binding</keyword>
<proteinExistence type="inferred from homology"/>
<evidence type="ECO:0000256" key="12">
    <source>
        <dbReference type="SAM" id="MobiDB-lite"/>
    </source>
</evidence>
<dbReference type="Pfam" id="PF04675">
    <property type="entry name" value="DNA_ligase_A_N"/>
    <property type="match status" value="1"/>
</dbReference>
<dbReference type="Gene3D" id="3.30.470.30">
    <property type="entry name" value="DNA ligase/mRNA capping enzyme"/>
    <property type="match status" value="1"/>
</dbReference>
<comment type="subcellular location">
    <subcellularLocation>
        <location evidence="2">Nucleus</location>
    </subcellularLocation>
</comment>
<keyword evidence="4" id="KW-0436">Ligase</keyword>
<reference evidence="16" key="1">
    <citation type="submission" date="2025-08" db="UniProtKB">
        <authorList>
            <consortium name="RefSeq"/>
        </authorList>
    </citation>
    <scope>IDENTIFICATION</scope>
</reference>
<dbReference type="Pfam" id="PF01068">
    <property type="entry name" value="DNA_ligase_A_M"/>
    <property type="match status" value="1"/>
</dbReference>
<protein>
    <recommendedName>
        <fullName evidence="11">DNA ligase IV</fullName>
    </recommendedName>
    <alternativeName>
        <fullName evidence="10">Polydeoxyribonucleotide synthase [ATP] 4</fullName>
    </alternativeName>
</protein>
<dbReference type="PROSITE" id="PS50172">
    <property type="entry name" value="BRCT"/>
    <property type="match status" value="1"/>
</dbReference>
<comment type="cofactor">
    <cofactor evidence="1">
        <name>Mg(2+)</name>
        <dbReference type="ChEBI" id="CHEBI:18420"/>
    </cofactor>
</comment>
<dbReference type="InterPro" id="IPR036599">
    <property type="entry name" value="DNA_ligase_N_sf"/>
</dbReference>
<dbReference type="InterPro" id="IPR021536">
    <property type="entry name" value="DNA_ligase_IV_dom"/>
</dbReference>
<feature type="compositionally biased region" description="Polar residues" evidence="12">
    <location>
        <begin position="916"/>
        <end position="926"/>
    </location>
</feature>
<evidence type="ECO:0000256" key="7">
    <source>
        <dbReference type="ARBA" id="ARBA00022840"/>
    </source>
</evidence>
<organism evidence="15 16">
    <name type="scientific">Cyclospora cayetanensis</name>
    <dbReference type="NCBI Taxonomy" id="88456"/>
    <lineage>
        <taxon>Eukaryota</taxon>
        <taxon>Sar</taxon>
        <taxon>Alveolata</taxon>
        <taxon>Apicomplexa</taxon>
        <taxon>Conoidasida</taxon>
        <taxon>Coccidia</taxon>
        <taxon>Eucoccidiorida</taxon>
        <taxon>Eimeriorina</taxon>
        <taxon>Eimeriidae</taxon>
        <taxon>Cyclospora</taxon>
    </lineage>
</organism>
<evidence type="ECO:0000259" key="13">
    <source>
        <dbReference type="PROSITE" id="PS50160"/>
    </source>
</evidence>
<evidence type="ECO:0000313" key="16">
    <source>
        <dbReference type="RefSeq" id="XP_026190563.1"/>
    </source>
</evidence>
<dbReference type="Pfam" id="PF11411">
    <property type="entry name" value="DNA_ligase_IV"/>
    <property type="match status" value="1"/>
</dbReference>
<gene>
    <name evidence="16" type="primary">LOC34620169</name>
</gene>
<evidence type="ECO:0000256" key="8">
    <source>
        <dbReference type="ARBA" id="ARBA00023172"/>
    </source>
</evidence>
<feature type="domain" description="BRCT" evidence="14">
    <location>
        <begin position="746"/>
        <end position="836"/>
    </location>
</feature>
<dbReference type="GO" id="GO:0005524">
    <property type="term" value="F:ATP binding"/>
    <property type="evidence" value="ECO:0007669"/>
    <property type="project" value="UniProtKB-KW"/>
</dbReference>
<feature type="compositionally biased region" description="Low complexity" evidence="12">
    <location>
        <begin position="676"/>
        <end position="692"/>
    </location>
</feature>
<dbReference type="Proteomes" id="UP000515125">
    <property type="component" value="Unplaced"/>
</dbReference>
<dbReference type="GeneID" id="34620169"/>
<feature type="region of interest" description="Disordered" evidence="12">
    <location>
        <begin position="671"/>
        <end position="692"/>
    </location>
</feature>
<evidence type="ECO:0000256" key="10">
    <source>
        <dbReference type="ARBA" id="ARBA00030676"/>
    </source>
</evidence>
<evidence type="ECO:0000259" key="14">
    <source>
        <dbReference type="PROSITE" id="PS50172"/>
    </source>
</evidence>
<evidence type="ECO:0000256" key="4">
    <source>
        <dbReference type="ARBA" id="ARBA00022598"/>
    </source>
</evidence>
<dbReference type="GO" id="GO:0006297">
    <property type="term" value="P:nucleotide-excision repair, DNA gap filling"/>
    <property type="evidence" value="ECO:0007669"/>
    <property type="project" value="TreeGrafter"/>
</dbReference>
<keyword evidence="8" id="KW-0233">DNA recombination</keyword>
<dbReference type="InterPro" id="IPR001357">
    <property type="entry name" value="BRCT_dom"/>
</dbReference>